<keyword evidence="1" id="KW-0812">Transmembrane</keyword>
<reference evidence="3" key="1">
    <citation type="submission" date="2016-10" db="EMBL/GenBank/DDBJ databases">
        <authorList>
            <person name="Varghese N."/>
            <person name="Submissions S."/>
        </authorList>
    </citation>
    <scope>NUCLEOTIDE SEQUENCE [LARGE SCALE GENOMIC DNA]</scope>
    <source>
        <strain evidence="3">DSM 11706</strain>
    </source>
</reference>
<evidence type="ECO:0000313" key="3">
    <source>
        <dbReference type="Proteomes" id="UP000198734"/>
    </source>
</evidence>
<keyword evidence="1" id="KW-1133">Transmembrane helix</keyword>
<evidence type="ECO:0000313" key="2">
    <source>
        <dbReference type="EMBL" id="SFQ06626.1"/>
    </source>
</evidence>
<keyword evidence="3" id="KW-1185">Reference proteome</keyword>
<dbReference type="AlphaFoldDB" id="A0A1I5VI11"/>
<dbReference type="Proteomes" id="UP000198734">
    <property type="component" value="Unassembled WGS sequence"/>
</dbReference>
<sequence>MTAVLLFATVIVPIVLGVVELIKRSTSETLNKNFIPLIAFAVGIFIGFAGQIMKYTLDSLDGDFGKFLLLEDELVQLLIPKNLINLHLDEGDIVEIIKINETYKITLLQGETDDATEKVSSLLEKLRNNK</sequence>
<gene>
    <name evidence="2" type="ORF">SAMN05421670_0807</name>
</gene>
<dbReference type="OrthoDB" id="2665815at2"/>
<accession>A0A1I5VI11</accession>
<dbReference type="RefSeq" id="WP_093534403.1">
    <property type="nucleotide sequence ID" value="NZ_FOXU01000001.1"/>
</dbReference>
<keyword evidence="1" id="KW-0472">Membrane</keyword>
<protein>
    <submittedName>
        <fullName evidence="2">Uncharacterized protein</fullName>
    </submittedName>
</protein>
<name>A0A1I5VI11_9BACI</name>
<feature type="transmembrane region" description="Helical" evidence="1">
    <location>
        <begin position="33"/>
        <end position="50"/>
    </location>
</feature>
<dbReference type="STRING" id="126156.SAMN05421670_0807"/>
<proteinExistence type="predicted"/>
<dbReference type="EMBL" id="FOXU01000001">
    <property type="protein sequence ID" value="SFQ06626.1"/>
    <property type="molecule type" value="Genomic_DNA"/>
</dbReference>
<organism evidence="2 3">
    <name type="scientific">Psychrobacillus psychrotolerans</name>
    <dbReference type="NCBI Taxonomy" id="126156"/>
    <lineage>
        <taxon>Bacteria</taxon>
        <taxon>Bacillati</taxon>
        <taxon>Bacillota</taxon>
        <taxon>Bacilli</taxon>
        <taxon>Bacillales</taxon>
        <taxon>Bacillaceae</taxon>
        <taxon>Psychrobacillus</taxon>
    </lineage>
</organism>
<evidence type="ECO:0000256" key="1">
    <source>
        <dbReference type="SAM" id="Phobius"/>
    </source>
</evidence>